<proteinExistence type="predicted"/>
<dbReference type="EMBL" id="LUCM01007545">
    <property type="protein sequence ID" value="KAA0189750.1"/>
    <property type="molecule type" value="Genomic_DNA"/>
</dbReference>
<protein>
    <recommendedName>
        <fullName evidence="4">Male-enhanced antigen 1</fullName>
    </recommendedName>
</protein>
<gene>
    <name evidence="2" type="ORF">FBUS_07490</name>
</gene>
<dbReference type="Pfam" id="PF06910">
    <property type="entry name" value="MEA1"/>
    <property type="match status" value="1"/>
</dbReference>
<dbReference type="AlphaFoldDB" id="A0A8E0RPJ4"/>
<evidence type="ECO:0008006" key="4">
    <source>
        <dbReference type="Google" id="ProtNLM"/>
    </source>
</evidence>
<organism evidence="2 3">
    <name type="scientific">Fasciolopsis buskii</name>
    <dbReference type="NCBI Taxonomy" id="27845"/>
    <lineage>
        <taxon>Eukaryota</taxon>
        <taxon>Metazoa</taxon>
        <taxon>Spiralia</taxon>
        <taxon>Lophotrochozoa</taxon>
        <taxon>Platyhelminthes</taxon>
        <taxon>Trematoda</taxon>
        <taxon>Digenea</taxon>
        <taxon>Plagiorchiida</taxon>
        <taxon>Echinostomata</taxon>
        <taxon>Echinostomatoidea</taxon>
        <taxon>Fasciolidae</taxon>
        <taxon>Fasciolopsis</taxon>
    </lineage>
</organism>
<sequence length="219" mass="24576">MVFERLANSPTLEFTDSTSFDVWNEHESEPELGELQQVHVGYVPLGSEIVQSVEDDDDDDDEDVEHITDADENSSEGESQAVSAIVEEEDYPPNFSRGQVLSAENLQVESNVDCLISDSLVDRLLTNHLEMTDLQPRGACSDVSIYTKSLPDSTQAHLWNTPCSKPDNIVLTQAKTDEIKNRMASFIMPKTVIPPWALQVPEELWKKKLLEKSQSERPS</sequence>
<evidence type="ECO:0000256" key="1">
    <source>
        <dbReference type="SAM" id="MobiDB-lite"/>
    </source>
</evidence>
<dbReference type="Proteomes" id="UP000728185">
    <property type="component" value="Unassembled WGS sequence"/>
</dbReference>
<keyword evidence="3" id="KW-1185">Reference proteome</keyword>
<name>A0A8E0RPJ4_9TREM</name>
<reference evidence="2" key="1">
    <citation type="submission" date="2019-05" db="EMBL/GenBank/DDBJ databases">
        <title>Annotation for the trematode Fasciolopsis buski.</title>
        <authorList>
            <person name="Choi Y.-J."/>
        </authorList>
    </citation>
    <scope>NUCLEOTIDE SEQUENCE</scope>
    <source>
        <strain evidence="2">HT</strain>
        <tissue evidence="2">Whole worm</tissue>
    </source>
</reference>
<accession>A0A8E0RPJ4</accession>
<feature type="region of interest" description="Disordered" evidence="1">
    <location>
        <begin position="53"/>
        <end position="80"/>
    </location>
</feature>
<comment type="caution">
    <text evidence="2">The sequence shown here is derived from an EMBL/GenBank/DDBJ whole genome shotgun (WGS) entry which is preliminary data.</text>
</comment>
<evidence type="ECO:0000313" key="3">
    <source>
        <dbReference type="Proteomes" id="UP000728185"/>
    </source>
</evidence>
<feature type="compositionally biased region" description="Acidic residues" evidence="1">
    <location>
        <begin position="53"/>
        <end position="75"/>
    </location>
</feature>
<dbReference type="OrthoDB" id="5593200at2759"/>
<evidence type="ECO:0000313" key="2">
    <source>
        <dbReference type="EMBL" id="KAA0189750.1"/>
    </source>
</evidence>